<feature type="region of interest" description="Disordered" evidence="1">
    <location>
        <begin position="227"/>
        <end position="281"/>
    </location>
</feature>
<feature type="region of interest" description="Disordered" evidence="1">
    <location>
        <begin position="161"/>
        <end position="196"/>
    </location>
</feature>
<dbReference type="VEuPathDB" id="VectorBase:AALB20_029146"/>
<dbReference type="InterPro" id="IPR012934">
    <property type="entry name" value="Znf_AD"/>
</dbReference>
<sequence>MDVAQQALNEFHIIDNIIESAVDELLQNQVASQTDYGEIDDVLLSLCRLCAREEPQMLEFTDEQLLLIADLNISLSIGIDETSSVCSKICRDCSGFLKEIQSFCNMCLEAQKRISTLLTQRNMLPDFLKLDFTVSPKEPFLPMLLGSPLLSTETKLQEDGLPAFDRATGPPNEAGEHSALEMGESTALKRSESKSTSAGLANVARAAIAPGKRQLVKRAATKVSQLVKSLQSGGNKVASETDERTGKNPKLRASKQRKAKVMPSGKSLNKTNQQTQPQRTDSRRIVVNGRLEWLCLDCEETFESCARLKTHRQTCALVGTEQSKRIGSFSCDLCDYVHSSLAALRVHRHKHSEKGAKARQDLVPMVDTIPHDIAAARSEMAPQDLHHDSAPTTVDIQLATEGSVFVEDHHHILNPQESPFVGTCFPGTTPETDDAFYSFMEC</sequence>
<dbReference type="SMART" id="SM00868">
    <property type="entry name" value="zf-AD"/>
    <property type="match status" value="1"/>
</dbReference>
<dbReference type="PROSITE" id="PS51915">
    <property type="entry name" value="ZAD"/>
    <property type="match status" value="1"/>
</dbReference>
<dbReference type="Proteomes" id="UP000069272">
    <property type="component" value="Chromosome 2R"/>
</dbReference>
<dbReference type="Gene3D" id="3.30.160.60">
    <property type="entry name" value="Classic Zinc Finger"/>
    <property type="match status" value="1"/>
</dbReference>
<name>A0A182F8H3_ANOAL</name>
<feature type="compositionally biased region" description="Basic residues" evidence="1">
    <location>
        <begin position="247"/>
        <end position="260"/>
    </location>
</feature>
<dbReference type="Pfam" id="PF07776">
    <property type="entry name" value="zf-AD"/>
    <property type="match status" value="1"/>
</dbReference>
<protein>
    <submittedName>
        <fullName evidence="2">Uncharacterized protein</fullName>
    </submittedName>
</protein>
<dbReference type="EnsemblMetazoa" id="AALB002797-RA">
    <property type="protein sequence ID" value="AALB002797-PA"/>
    <property type="gene ID" value="AALB002797"/>
</dbReference>
<dbReference type="GO" id="GO:0005634">
    <property type="term" value="C:nucleus"/>
    <property type="evidence" value="ECO:0007669"/>
    <property type="project" value="InterPro"/>
</dbReference>
<reference evidence="2 3" key="1">
    <citation type="journal article" date="2017" name="G3 (Bethesda)">
        <title>The Physical Genome Mapping of Anopheles albimanus Corrected Scaffold Misassemblies and Identified Interarm Rearrangements in Genus Anopheles.</title>
        <authorList>
            <person name="Artemov G.N."/>
            <person name="Peery A.N."/>
            <person name="Jiang X."/>
            <person name="Tu Z."/>
            <person name="Stegniy V.N."/>
            <person name="Sharakhova M.V."/>
            <person name="Sharakhov I.V."/>
        </authorList>
    </citation>
    <scope>NUCLEOTIDE SEQUENCE [LARGE SCALE GENOMIC DNA]</scope>
    <source>
        <strain evidence="2 3">ALBI9_A</strain>
    </source>
</reference>
<proteinExistence type="predicted"/>
<dbReference type="VEuPathDB" id="VectorBase:AALB002797"/>
<dbReference type="GO" id="GO:0008270">
    <property type="term" value="F:zinc ion binding"/>
    <property type="evidence" value="ECO:0007669"/>
    <property type="project" value="UniProtKB-UniRule"/>
</dbReference>
<reference evidence="2" key="2">
    <citation type="submission" date="2022-08" db="UniProtKB">
        <authorList>
            <consortium name="EnsemblMetazoa"/>
        </authorList>
    </citation>
    <scope>IDENTIFICATION</scope>
    <source>
        <strain evidence="2">STECLA/ALBI9_A</strain>
    </source>
</reference>
<dbReference type="AlphaFoldDB" id="A0A182F8H3"/>
<evidence type="ECO:0000313" key="2">
    <source>
        <dbReference type="EnsemblMetazoa" id="AALB002797-PA"/>
    </source>
</evidence>
<organism evidence="2 3">
    <name type="scientific">Anopheles albimanus</name>
    <name type="common">New world malaria mosquito</name>
    <dbReference type="NCBI Taxonomy" id="7167"/>
    <lineage>
        <taxon>Eukaryota</taxon>
        <taxon>Metazoa</taxon>
        <taxon>Ecdysozoa</taxon>
        <taxon>Arthropoda</taxon>
        <taxon>Hexapoda</taxon>
        <taxon>Insecta</taxon>
        <taxon>Pterygota</taxon>
        <taxon>Neoptera</taxon>
        <taxon>Endopterygota</taxon>
        <taxon>Diptera</taxon>
        <taxon>Nematocera</taxon>
        <taxon>Culicoidea</taxon>
        <taxon>Culicidae</taxon>
        <taxon>Anophelinae</taxon>
        <taxon>Anopheles</taxon>
    </lineage>
</organism>
<evidence type="ECO:0000313" key="3">
    <source>
        <dbReference type="Proteomes" id="UP000069272"/>
    </source>
</evidence>
<keyword evidence="3" id="KW-1185">Reference proteome</keyword>
<evidence type="ECO:0000256" key="1">
    <source>
        <dbReference type="SAM" id="MobiDB-lite"/>
    </source>
</evidence>
<feature type="compositionally biased region" description="Polar residues" evidence="1">
    <location>
        <begin position="266"/>
        <end position="279"/>
    </location>
</feature>
<accession>A0A182F8H3</accession>
<dbReference type="SUPFAM" id="SSF57716">
    <property type="entry name" value="Glucocorticoid receptor-like (DNA-binding domain)"/>
    <property type="match status" value="1"/>
</dbReference>
<dbReference type="STRING" id="7167.A0A182F8H3"/>